<gene>
    <name evidence="3" type="ORF">LUZ61_015381</name>
</gene>
<dbReference type="EMBL" id="JAMRDG010000002">
    <property type="protein sequence ID" value="KAJ3686217.1"/>
    <property type="molecule type" value="Genomic_DNA"/>
</dbReference>
<proteinExistence type="predicted"/>
<keyword evidence="1" id="KW-0472">Membrane</keyword>
<reference evidence="3 4" key="1">
    <citation type="journal article" date="2022" name="Cell">
        <title>Repeat-based holocentromeres influence genome architecture and karyotype evolution.</title>
        <authorList>
            <person name="Hofstatter P.G."/>
            <person name="Thangavel G."/>
            <person name="Lux T."/>
            <person name="Neumann P."/>
            <person name="Vondrak T."/>
            <person name="Novak P."/>
            <person name="Zhang M."/>
            <person name="Costa L."/>
            <person name="Castellani M."/>
            <person name="Scott A."/>
            <person name="Toegelov H."/>
            <person name="Fuchs J."/>
            <person name="Mata-Sucre Y."/>
            <person name="Dias Y."/>
            <person name="Vanzela A.L.L."/>
            <person name="Huettel B."/>
            <person name="Almeida C.C.S."/>
            <person name="Simkova H."/>
            <person name="Souza G."/>
            <person name="Pedrosa-Harand A."/>
            <person name="Macas J."/>
            <person name="Mayer K.F.X."/>
            <person name="Houben A."/>
            <person name="Marques A."/>
        </authorList>
    </citation>
    <scope>NUCLEOTIDE SEQUENCE [LARGE SCALE GENOMIC DNA]</scope>
    <source>
        <strain evidence="3">RhyTen1mFocal</strain>
    </source>
</reference>
<keyword evidence="1" id="KW-0812">Transmembrane</keyword>
<dbReference type="AlphaFoldDB" id="A0AAD5WCU0"/>
<sequence length="222" mass="24329">MLQPSPNRDQIAPLAMAVASDESTFSTKSPQKTKPNHNRHKLILCFGTCGILITAIFIILLTIGLTLYKVKEPIMTMNSITLENLSSGSASSSLNMSVVADVSVKNPNAASYRYGSSLTSVYYNKILVGQAEAPPGVAQARRTVRLNVTVDLMVSQLINDEKFTQDLVTGDVRFNTSTLVGGRVKVFGMVRHHVDVMMNCSLTVDVPTLSLRNQSCWQHVWL</sequence>
<dbReference type="Proteomes" id="UP001210211">
    <property type="component" value="Unassembled WGS sequence"/>
</dbReference>
<organism evidence="3 4">
    <name type="scientific">Rhynchospora tenuis</name>
    <dbReference type="NCBI Taxonomy" id="198213"/>
    <lineage>
        <taxon>Eukaryota</taxon>
        <taxon>Viridiplantae</taxon>
        <taxon>Streptophyta</taxon>
        <taxon>Embryophyta</taxon>
        <taxon>Tracheophyta</taxon>
        <taxon>Spermatophyta</taxon>
        <taxon>Magnoliopsida</taxon>
        <taxon>Liliopsida</taxon>
        <taxon>Poales</taxon>
        <taxon>Cyperaceae</taxon>
        <taxon>Cyperoideae</taxon>
        <taxon>Rhynchosporeae</taxon>
        <taxon>Rhynchospora</taxon>
    </lineage>
</organism>
<dbReference type="Pfam" id="PF03168">
    <property type="entry name" value="LEA_2"/>
    <property type="match status" value="1"/>
</dbReference>
<feature type="domain" description="Late embryogenesis abundant protein LEA-2 subgroup" evidence="2">
    <location>
        <begin position="102"/>
        <end position="200"/>
    </location>
</feature>
<keyword evidence="1" id="KW-1133">Transmembrane helix</keyword>
<dbReference type="InterPro" id="IPR004864">
    <property type="entry name" value="LEA_2"/>
</dbReference>
<evidence type="ECO:0000256" key="1">
    <source>
        <dbReference type="SAM" id="Phobius"/>
    </source>
</evidence>
<keyword evidence="4" id="KW-1185">Reference proteome</keyword>
<feature type="transmembrane region" description="Helical" evidence="1">
    <location>
        <begin position="42"/>
        <end position="68"/>
    </location>
</feature>
<evidence type="ECO:0000313" key="4">
    <source>
        <dbReference type="Proteomes" id="UP001210211"/>
    </source>
</evidence>
<protein>
    <recommendedName>
        <fullName evidence="2">Late embryogenesis abundant protein LEA-2 subgroup domain-containing protein</fullName>
    </recommendedName>
</protein>
<comment type="caution">
    <text evidence="3">The sequence shown here is derived from an EMBL/GenBank/DDBJ whole genome shotgun (WGS) entry which is preliminary data.</text>
</comment>
<dbReference type="InterPro" id="IPR055301">
    <property type="entry name" value="Lea14-like_2"/>
</dbReference>
<name>A0AAD5WCU0_9POAL</name>
<accession>A0AAD5WCU0</accession>
<dbReference type="Gene3D" id="2.60.40.1820">
    <property type="match status" value="1"/>
</dbReference>
<dbReference type="SUPFAM" id="SSF117070">
    <property type="entry name" value="LEA14-like"/>
    <property type="match status" value="1"/>
</dbReference>
<evidence type="ECO:0000313" key="3">
    <source>
        <dbReference type="EMBL" id="KAJ3686217.1"/>
    </source>
</evidence>
<dbReference type="PANTHER" id="PTHR31852">
    <property type="entry name" value="LATE EMBRYOGENESIS ABUNDANT (LEA) HYDROXYPROLINE-RICH GLYCOPROTEIN FAMILY"/>
    <property type="match status" value="1"/>
</dbReference>
<evidence type="ECO:0000259" key="2">
    <source>
        <dbReference type="Pfam" id="PF03168"/>
    </source>
</evidence>